<dbReference type="EC" id="1.8.4.12" evidence="3"/>
<dbReference type="HAMAP" id="MF_01400">
    <property type="entry name" value="MsrB"/>
    <property type="match status" value="1"/>
</dbReference>
<dbReference type="SUPFAM" id="SSF51316">
    <property type="entry name" value="Mss4-like"/>
    <property type="match status" value="1"/>
</dbReference>
<evidence type="ECO:0000259" key="4">
    <source>
        <dbReference type="PROSITE" id="PS51790"/>
    </source>
</evidence>
<dbReference type="PROSITE" id="PS51790">
    <property type="entry name" value="MSRB"/>
    <property type="match status" value="1"/>
</dbReference>
<gene>
    <name evidence="3 5" type="primary">msrB</name>
    <name evidence="5" type="ORF">LQ318_03570</name>
</gene>
<organism evidence="5 6">
    <name type="scientific">Fodinibius salicampi</name>
    <dbReference type="NCBI Taxonomy" id="1920655"/>
    <lineage>
        <taxon>Bacteria</taxon>
        <taxon>Pseudomonadati</taxon>
        <taxon>Balneolota</taxon>
        <taxon>Balneolia</taxon>
        <taxon>Balneolales</taxon>
        <taxon>Balneolaceae</taxon>
        <taxon>Fodinibius</taxon>
    </lineage>
</organism>
<feature type="domain" description="MsrB" evidence="4">
    <location>
        <begin position="10"/>
        <end position="132"/>
    </location>
</feature>
<feature type="binding site" evidence="3">
    <location>
        <position position="49"/>
    </location>
    <ligand>
        <name>Zn(2+)</name>
        <dbReference type="ChEBI" id="CHEBI:29105"/>
    </ligand>
</feature>
<feature type="binding site" evidence="3">
    <location>
        <position position="98"/>
    </location>
    <ligand>
        <name>Zn(2+)</name>
        <dbReference type="ChEBI" id="CHEBI:29105"/>
    </ligand>
</feature>
<name>A0ABT3PVT7_9BACT</name>
<keyword evidence="3" id="KW-0479">Metal-binding</keyword>
<evidence type="ECO:0000256" key="1">
    <source>
        <dbReference type="ARBA" id="ARBA00023002"/>
    </source>
</evidence>
<evidence type="ECO:0000256" key="3">
    <source>
        <dbReference type="HAMAP-Rule" id="MF_01400"/>
    </source>
</evidence>
<comment type="catalytic activity">
    <reaction evidence="2 3">
        <text>L-methionyl-[protein] + [thioredoxin]-disulfide + H2O = L-methionyl-(R)-S-oxide-[protein] + [thioredoxin]-dithiol</text>
        <dbReference type="Rhea" id="RHEA:24164"/>
        <dbReference type="Rhea" id="RHEA-COMP:10698"/>
        <dbReference type="Rhea" id="RHEA-COMP:10700"/>
        <dbReference type="Rhea" id="RHEA-COMP:12313"/>
        <dbReference type="Rhea" id="RHEA-COMP:12314"/>
        <dbReference type="ChEBI" id="CHEBI:15377"/>
        <dbReference type="ChEBI" id="CHEBI:16044"/>
        <dbReference type="ChEBI" id="CHEBI:29950"/>
        <dbReference type="ChEBI" id="CHEBI:45764"/>
        <dbReference type="ChEBI" id="CHEBI:50058"/>
        <dbReference type="EC" id="1.8.4.12"/>
    </reaction>
</comment>
<keyword evidence="1 3" id="KW-0560">Oxidoreductase</keyword>
<keyword evidence="3" id="KW-0862">Zinc</keyword>
<comment type="similarity">
    <text evidence="3">Belongs to the MsrB Met sulfoxide reductase family.</text>
</comment>
<keyword evidence="6" id="KW-1185">Reference proteome</keyword>
<dbReference type="Gene3D" id="2.170.150.20">
    <property type="entry name" value="Peptide methionine sulfoxide reductase"/>
    <property type="match status" value="1"/>
</dbReference>
<feature type="binding site" evidence="3">
    <location>
        <position position="101"/>
    </location>
    <ligand>
        <name>Zn(2+)</name>
        <dbReference type="ChEBI" id="CHEBI:29105"/>
    </ligand>
</feature>
<dbReference type="Proteomes" id="UP001207337">
    <property type="component" value="Unassembled WGS sequence"/>
</dbReference>
<sequence>MDRYEVFKTEEEWKQILSSGEYRILRGRGTELPFVNEYYDNEKEGIYYCRACGQPLYSSETKYKSGTGWPSFWQPIKSSLVEEKEDNSFFMTRTEIVCSRCGSHLGHVFNDGPEPTGLRYCMNSKALTFKEMDLSDVDVEELSVIEVE</sequence>
<feature type="binding site" evidence="3">
    <location>
        <position position="52"/>
    </location>
    <ligand>
        <name>Zn(2+)</name>
        <dbReference type="ChEBI" id="CHEBI:29105"/>
    </ligand>
</feature>
<dbReference type="InterPro" id="IPR002579">
    <property type="entry name" value="Met_Sox_Rdtase_MsrB_dom"/>
</dbReference>
<evidence type="ECO:0000313" key="6">
    <source>
        <dbReference type="Proteomes" id="UP001207337"/>
    </source>
</evidence>
<comment type="caution">
    <text evidence="5">The sequence shown here is derived from an EMBL/GenBank/DDBJ whole genome shotgun (WGS) entry which is preliminary data.</text>
</comment>
<accession>A0ABT3PVT7</accession>
<protein>
    <recommendedName>
        <fullName evidence="3">Peptide methionine sulfoxide reductase MsrB</fullName>
        <ecNumber evidence="3">1.8.4.12</ecNumber>
    </recommendedName>
    <alternativeName>
        <fullName evidence="3">Peptide-methionine (R)-S-oxide reductase</fullName>
    </alternativeName>
</protein>
<evidence type="ECO:0000313" key="5">
    <source>
        <dbReference type="EMBL" id="MCW9711974.1"/>
    </source>
</evidence>
<dbReference type="PANTHER" id="PTHR10173:SF52">
    <property type="entry name" value="METHIONINE-R-SULFOXIDE REDUCTASE B1"/>
    <property type="match status" value="1"/>
</dbReference>
<dbReference type="PANTHER" id="PTHR10173">
    <property type="entry name" value="METHIONINE SULFOXIDE REDUCTASE"/>
    <property type="match status" value="1"/>
</dbReference>
<dbReference type="EMBL" id="JAJNDC010000001">
    <property type="protein sequence ID" value="MCW9711974.1"/>
    <property type="molecule type" value="Genomic_DNA"/>
</dbReference>
<reference evidence="5 6" key="1">
    <citation type="submission" date="2021-11" db="EMBL/GenBank/DDBJ databases">
        <title>Aliifidinibius sp. nov., a new bacterium isolated from saline soil.</title>
        <authorList>
            <person name="Galisteo C."/>
            <person name="De La Haba R."/>
            <person name="Sanchez-Porro C."/>
            <person name="Ventosa A."/>
        </authorList>
    </citation>
    <scope>NUCLEOTIDE SEQUENCE [LARGE SCALE GENOMIC DNA]</scope>
    <source>
        <strain evidence="5 6">KACC 190600</strain>
    </source>
</reference>
<dbReference type="Pfam" id="PF01641">
    <property type="entry name" value="SelR"/>
    <property type="match status" value="1"/>
</dbReference>
<dbReference type="RefSeq" id="WP_265787587.1">
    <property type="nucleotide sequence ID" value="NZ_BAABRS010000001.1"/>
</dbReference>
<evidence type="ECO:0000256" key="2">
    <source>
        <dbReference type="ARBA" id="ARBA00048488"/>
    </source>
</evidence>
<proteinExistence type="inferred from homology"/>
<dbReference type="GO" id="GO:0033743">
    <property type="term" value="F:peptide-methionine (R)-S-oxide reductase activity"/>
    <property type="evidence" value="ECO:0007669"/>
    <property type="project" value="UniProtKB-EC"/>
</dbReference>
<feature type="active site" description="Nucleophile" evidence="3">
    <location>
        <position position="121"/>
    </location>
</feature>
<dbReference type="InterPro" id="IPR028427">
    <property type="entry name" value="Met_Sox_Rdtase_MsrB"/>
</dbReference>
<dbReference type="InterPro" id="IPR011057">
    <property type="entry name" value="Mss4-like_sf"/>
</dbReference>
<comment type="cofactor">
    <cofactor evidence="3">
        <name>Zn(2+)</name>
        <dbReference type="ChEBI" id="CHEBI:29105"/>
    </cofactor>
    <text evidence="3">Binds 1 zinc ion per subunit. The zinc ion is important for the structural integrity of the protein.</text>
</comment>
<dbReference type="NCBIfam" id="TIGR00357">
    <property type="entry name" value="peptide-methionine (R)-S-oxide reductase MsrB"/>
    <property type="match status" value="1"/>
</dbReference>